<comment type="caution">
    <text evidence="2">The sequence shown here is derived from an EMBL/GenBank/DDBJ whole genome shotgun (WGS) entry which is preliminary data.</text>
</comment>
<evidence type="ECO:0000313" key="3">
    <source>
        <dbReference type="Proteomes" id="UP000494165"/>
    </source>
</evidence>
<evidence type="ECO:0000313" key="2">
    <source>
        <dbReference type="EMBL" id="CAB3365133.1"/>
    </source>
</evidence>
<sequence>MSSRVLRKLQGDTGLRVDSDPEKDAEDDLLSVAAGGGAKKKQLNVNRYDLLNQQSLSESEVKEDDDNETEPTQDQDGADPADKGAKRKKKKKKKKAVKAALAQRSSEDNFDGDEIDQVNRLLGPVASAESVQHAAEVQRTKELLSIDNRNLNPNNELKRIFGVKIVQSEQRKKSRTRTHLRNTGIVTPKDTWPIIGKQGITMRYCEQKGQVQVFSYEHNSDYQLVQRIFLQAVESLNPDNVVAVIHSHPYHVDALLQVAELCKMSEDLQMAADLVERALYALEHAFHPLFNLAQGNCRLDYCRQENRALFIALFKHLTMVGQRACHRTALELSKVVLSLDPDDDPLAMVLVIDLYALRSRQYSWLVRLADEWEASRNLSQLPNFAYSTAVARFHLAVQGAIEMADADASLQLALIMFPGVLSPLLEKCSVQVDHKVLAHDFFGPKAQTSMPPALAQLVQLYVARCWPVWKEAELLPWLERNTHAVLARVDSKDPLVSECDGHRRRRYQGAPPKNITRHIVLADLKEVPPAISPGDSTGPVMSFDPLPPADSINLYERPRRPRTATVDNAGALSLFFRSLLPTYNANEPPGAEGAAAGPVDDAQFDIEFEHEGGGLEVRRNLASLMDMLRDLLRNIQLPDAPDARADADVDSSGDDELGNET</sequence>
<reference evidence="2 3" key="1">
    <citation type="submission" date="2020-04" db="EMBL/GenBank/DDBJ databases">
        <authorList>
            <person name="Alioto T."/>
            <person name="Alioto T."/>
            <person name="Gomez Garrido J."/>
        </authorList>
    </citation>
    <scope>NUCLEOTIDE SEQUENCE [LARGE SCALE GENOMIC DNA]</scope>
</reference>
<dbReference type="Pfam" id="PF04910">
    <property type="entry name" value="Tcf25"/>
    <property type="match status" value="1"/>
</dbReference>
<dbReference type="Proteomes" id="UP000494165">
    <property type="component" value="Unassembled WGS sequence"/>
</dbReference>
<feature type="region of interest" description="Disordered" evidence="1">
    <location>
        <begin position="637"/>
        <end position="661"/>
    </location>
</feature>
<protein>
    <recommendedName>
        <fullName evidence="4">Transcription factor 25</fullName>
    </recommendedName>
</protein>
<feature type="compositionally biased region" description="Basic residues" evidence="1">
    <location>
        <begin position="85"/>
        <end position="97"/>
    </location>
</feature>
<organism evidence="2 3">
    <name type="scientific">Cloeon dipterum</name>
    <dbReference type="NCBI Taxonomy" id="197152"/>
    <lineage>
        <taxon>Eukaryota</taxon>
        <taxon>Metazoa</taxon>
        <taxon>Ecdysozoa</taxon>
        <taxon>Arthropoda</taxon>
        <taxon>Hexapoda</taxon>
        <taxon>Insecta</taxon>
        <taxon>Pterygota</taxon>
        <taxon>Palaeoptera</taxon>
        <taxon>Ephemeroptera</taxon>
        <taxon>Pisciforma</taxon>
        <taxon>Baetidae</taxon>
        <taxon>Cloeon</taxon>
    </lineage>
</organism>
<feature type="compositionally biased region" description="Acidic residues" evidence="1">
    <location>
        <begin position="61"/>
        <end position="79"/>
    </location>
</feature>
<dbReference type="OrthoDB" id="205993at2759"/>
<evidence type="ECO:0008006" key="4">
    <source>
        <dbReference type="Google" id="ProtNLM"/>
    </source>
</evidence>
<dbReference type="PANTHER" id="PTHR22684">
    <property type="entry name" value="NULP1-RELATED"/>
    <property type="match status" value="1"/>
</dbReference>
<dbReference type="PANTHER" id="PTHR22684:SF0">
    <property type="entry name" value="RIBOSOME QUALITY CONTROL COMPLEX SUBUNIT TCF25"/>
    <property type="match status" value="1"/>
</dbReference>
<keyword evidence="3" id="KW-1185">Reference proteome</keyword>
<dbReference type="AlphaFoldDB" id="A0A8S1C770"/>
<gene>
    <name evidence="2" type="ORF">CLODIP_2_CD06673</name>
</gene>
<evidence type="ECO:0000256" key="1">
    <source>
        <dbReference type="SAM" id="MobiDB-lite"/>
    </source>
</evidence>
<dbReference type="EMBL" id="CADEPI010000019">
    <property type="protein sequence ID" value="CAB3365133.1"/>
    <property type="molecule type" value="Genomic_DNA"/>
</dbReference>
<dbReference type="GO" id="GO:1990112">
    <property type="term" value="C:RQC complex"/>
    <property type="evidence" value="ECO:0007669"/>
    <property type="project" value="TreeGrafter"/>
</dbReference>
<accession>A0A8S1C770</accession>
<name>A0A8S1C770_9INSE</name>
<proteinExistence type="predicted"/>
<feature type="compositionally biased region" description="Acidic residues" evidence="1">
    <location>
        <begin position="648"/>
        <end position="661"/>
    </location>
</feature>
<dbReference type="InterPro" id="IPR006994">
    <property type="entry name" value="TCF25/Rqc1"/>
</dbReference>
<feature type="region of interest" description="Disordered" evidence="1">
    <location>
        <begin position="1"/>
        <end position="112"/>
    </location>
</feature>